<evidence type="ECO:0000256" key="1">
    <source>
        <dbReference type="SAM" id="MobiDB-lite"/>
    </source>
</evidence>
<name>A0A803NRL8_CANSA</name>
<evidence type="ECO:0008006" key="6">
    <source>
        <dbReference type="Google" id="ProtNLM"/>
    </source>
</evidence>
<dbReference type="GO" id="GO:0004523">
    <property type="term" value="F:RNA-DNA hybrid ribonuclease activity"/>
    <property type="evidence" value="ECO:0007669"/>
    <property type="project" value="InterPro"/>
</dbReference>
<proteinExistence type="predicted"/>
<evidence type="ECO:0000313" key="5">
    <source>
        <dbReference type="Proteomes" id="UP000596661"/>
    </source>
</evidence>
<sequence length="372" mass="40985">MARTRATGSRNSGQTPLPNTSSSIPAVPPNPPIIPPTSAVTGDIAPPHRPVHEDSSSPYFLNSGDNPGLTLVTPLLSDKNFQSWRRDFELSVGARNKTVFLKGTLPQPPINNPLHHHWLRCNQMVMSWILHSVSPDIKSSIMFLDTAAEMWQELNSRYDQGNGPRIFELRETLITLHQGDGSKSLSMEKRSELLFGVIMVSLFKEGDGAECWSTPGTNSVKINVDAALFEDERGFGIGAVARDDKGLLIEGVCKDFQGKVEPLLAEAIGVKEALSWIKLRDWQQVLVEADCMGVVQALRSSLDMVSLFGCVINDCNKLLFELRNASVFFVKRSANKVAHAFAKASLFYPDRIFPLEDVPVDLLPSLVAEFDG</sequence>
<evidence type="ECO:0000313" key="4">
    <source>
        <dbReference type="EnsemblPlants" id="cds.evm.model.01.953"/>
    </source>
</evidence>
<dbReference type="InterPro" id="IPR036397">
    <property type="entry name" value="RNaseH_sf"/>
</dbReference>
<feature type="domain" description="Retrotransposon Copia-like N-terminal" evidence="3">
    <location>
        <begin position="65"/>
        <end position="109"/>
    </location>
</feature>
<dbReference type="InterPro" id="IPR029472">
    <property type="entry name" value="Copia-like_N"/>
</dbReference>
<dbReference type="GO" id="GO:0003676">
    <property type="term" value="F:nucleic acid binding"/>
    <property type="evidence" value="ECO:0007669"/>
    <property type="project" value="InterPro"/>
</dbReference>
<dbReference type="InterPro" id="IPR044730">
    <property type="entry name" value="RNase_H-like_dom_plant"/>
</dbReference>
<dbReference type="AlphaFoldDB" id="A0A803NRL8"/>
<dbReference type="EnsemblPlants" id="evm.model.01.953">
    <property type="protein sequence ID" value="cds.evm.model.01.953"/>
    <property type="gene ID" value="evm.TU.01.953"/>
</dbReference>
<dbReference type="Pfam" id="PF13456">
    <property type="entry name" value="RVT_3"/>
    <property type="match status" value="1"/>
</dbReference>
<feature type="compositionally biased region" description="Pro residues" evidence="1">
    <location>
        <begin position="26"/>
        <end position="35"/>
    </location>
</feature>
<dbReference type="CDD" id="cd06222">
    <property type="entry name" value="RNase_H_like"/>
    <property type="match status" value="1"/>
</dbReference>
<protein>
    <recommendedName>
        <fullName evidence="6">RNase H type-1 domain-containing protein</fullName>
    </recommendedName>
</protein>
<organism evidence="4 5">
    <name type="scientific">Cannabis sativa</name>
    <name type="common">Hemp</name>
    <name type="synonym">Marijuana</name>
    <dbReference type="NCBI Taxonomy" id="3483"/>
    <lineage>
        <taxon>Eukaryota</taxon>
        <taxon>Viridiplantae</taxon>
        <taxon>Streptophyta</taxon>
        <taxon>Embryophyta</taxon>
        <taxon>Tracheophyta</taxon>
        <taxon>Spermatophyta</taxon>
        <taxon>Magnoliopsida</taxon>
        <taxon>eudicotyledons</taxon>
        <taxon>Gunneridae</taxon>
        <taxon>Pentapetalae</taxon>
        <taxon>rosids</taxon>
        <taxon>fabids</taxon>
        <taxon>Rosales</taxon>
        <taxon>Cannabaceae</taxon>
        <taxon>Cannabis</taxon>
    </lineage>
</organism>
<dbReference type="PANTHER" id="PTHR37610:SF81">
    <property type="entry name" value="RETROTRANSPOSON COPIA-LIKE N-TERMINAL DOMAIN-CONTAINING PROTEIN"/>
    <property type="match status" value="1"/>
</dbReference>
<feature type="domain" description="RNase H type-1" evidence="2">
    <location>
        <begin position="223"/>
        <end position="344"/>
    </location>
</feature>
<dbReference type="InterPro" id="IPR002156">
    <property type="entry name" value="RNaseH_domain"/>
</dbReference>
<dbReference type="PANTHER" id="PTHR37610">
    <property type="entry name" value="CCHC-TYPE DOMAIN-CONTAINING PROTEIN"/>
    <property type="match status" value="1"/>
</dbReference>
<dbReference type="Proteomes" id="UP000596661">
    <property type="component" value="Chromosome 1"/>
</dbReference>
<dbReference type="SUPFAM" id="SSF53098">
    <property type="entry name" value="Ribonuclease H-like"/>
    <property type="match status" value="1"/>
</dbReference>
<dbReference type="Pfam" id="PF14244">
    <property type="entry name" value="Retrotran_gag_3"/>
    <property type="match status" value="1"/>
</dbReference>
<dbReference type="Gene3D" id="3.30.420.10">
    <property type="entry name" value="Ribonuclease H-like superfamily/Ribonuclease H"/>
    <property type="match status" value="1"/>
</dbReference>
<keyword evidence="5" id="KW-1185">Reference proteome</keyword>
<reference evidence="4" key="2">
    <citation type="submission" date="2021-03" db="UniProtKB">
        <authorList>
            <consortium name="EnsemblPlants"/>
        </authorList>
    </citation>
    <scope>IDENTIFICATION</scope>
</reference>
<dbReference type="EMBL" id="UZAU01000018">
    <property type="status" value="NOT_ANNOTATED_CDS"/>
    <property type="molecule type" value="Genomic_DNA"/>
</dbReference>
<reference evidence="4" key="1">
    <citation type="submission" date="2018-11" db="EMBL/GenBank/DDBJ databases">
        <authorList>
            <person name="Grassa J C."/>
        </authorList>
    </citation>
    <scope>NUCLEOTIDE SEQUENCE [LARGE SCALE GENOMIC DNA]</scope>
</reference>
<dbReference type="InterPro" id="IPR012337">
    <property type="entry name" value="RNaseH-like_sf"/>
</dbReference>
<evidence type="ECO:0000259" key="3">
    <source>
        <dbReference type="Pfam" id="PF14244"/>
    </source>
</evidence>
<accession>A0A803NRL8</accession>
<feature type="region of interest" description="Disordered" evidence="1">
    <location>
        <begin position="1"/>
        <end position="59"/>
    </location>
</feature>
<dbReference type="Gramene" id="evm.model.01.953">
    <property type="protein sequence ID" value="cds.evm.model.01.953"/>
    <property type="gene ID" value="evm.TU.01.953"/>
</dbReference>
<feature type="compositionally biased region" description="Polar residues" evidence="1">
    <location>
        <begin position="1"/>
        <end position="20"/>
    </location>
</feature>
<evidence type="ECO:0000259" key="2">
    <source>
        <dbReference type="Pfam" id="PF13456"/>
    </source>
</evidence>